<sequence>MMGQMMTTKPDHYPLPWTVNMTSDEDGLPLFGVLDAEEGYVCYSHDDKVSRAIAAHAEKIKETMAALPPASFGEG</sequence>
<dbReference type="KEGG" id="sno:Snov_0045"/>
<accession>D6ZZW8</accession>
<reference evidence="1 2" key="1">
    <citation type="journal article" date="2012" name="Stand. Genomic Sci.">
        <title>Complete genome sequence of the facultatively chemolithoautotrophic and methylotrophic alpha Proteobacterium Starkeya novella type strain (ATCC 8093(T)).</title>
        <authorList>
            <person name="Kappler U."/>
            <person name="Davenport K."/>
            <person name="Beatson S."/>
            <person name="Lucas S."/>
            <person name="Lapidus A."/>
            <person name="Copeland A."/>
            <person name="Berry K.W."/>
            <person name="Glavina Del Rio T."/>
            <person name="Hammon N."/>
            <person name="Dalin E."/>
            <person name="Tice H."/>
            <person name="Pitluck S."/>
            <person name="Richardson P."/>
            <person name="Bruce D."/>
            <person name="Goodwin L.A."/>
            <person name="Han C."/>
            <person name="Tapia R."/>
            <person name="Detter J.C."/>
            <person name="Chang Y.J."/>
            <person name="Jeffries C.D."/>
            <person name="Land M."/>
            <person name="Hauser L."/>
            <person name="Kyrpides N.C."/>
            <person name="Goker M."/>
            <person name="Ivanova N."/>
            <person name="Klenk H.P."/>
            <person name="Woyke T."/>
        </authorList>
    </citation>
    <scope>NUCLEOTIDE SEQUENCE [LARGE SCALE GENOMIC DNA]</scope>
    <source>
        <strain evidence="2">ATCC 8093 / DSM 506 / JCM 20403 / CCM 1077 / IAM 12100 / NBRC 12443 / NCIMB 10456</strain>
    </source>
</reference>
<dbReference type="RefSeq" id="WP_013164887.1">
    <property type="nucleotide sequence ID" value="NC_014217.1"/>
</dbReference>
<dbReference type="EMBL" id="CP002026">
    <property type="protein sequence ID" value="ADH87382.1"/>
    <property type="molecule type" value="Genomic_DNA"/>
</dbReference>
<keyword evidence="2" id="KW-1185">Reference proteome</keyword>
<proteinExistence type="predicted"/>
<dbReference type="HOGENOM" id="CLU_2669279_0_0_5"/>
<gene>
    <name evidence="1" type="ordered locus">Snov_0045</name>
</gene>
<protein>
    <submittedName>
        <fullName evidence="1">Uncharacterized protein</fullName>
    </submittedName>
</protein>
<dbReference type="Proteomes" id="UP000006633">
    <property type="component" value="Chromosome"/>
</dbReference>
<organism evidence="1 2">
    <name type="scientific">Ancylobacter novellus (strain ATCC 8093 / DSM 506 / JCM 20403 / CCM 1077 / IAM 12100 / NBRC 12443 / NCIMB 10456)</name>
    <name type="common">Starkeya novella</name>
    <dbReference type="NCBI Taxonomy" id="639283"/>
    <lineage>
        <taxon>Bacteria</taxon>
        <taxon>Pseudomonadati</taxon>
        <taxon>Pseudomonadota</taxon>
        <taxon>Alphaproteobacteria</taxon>
        <taxon>Hyphomicrobiales</taxon>
        <taxon>Xanthobacteraceae</taxon>
        <taxon>Ancylobacter</taxon>
    </lineage>
</organism>
<evidence type="ECO:0000313" key="2">
    <source>
        <dbReference type="Proteomes" id="UP000006633"/>
    </source>
</evidence>
<dbReference type="AlphaFoldDB" id="D6ZZW8"/>
<name>D6ZZW8_ANCN5</name>
<evidence type="ECO:0000313" key="1">
    <source>
        <dbReference type="EMBL" id="ADH87382.1"/>
    </source>
</evidence>